<evidence type="ECO:0000313" key="3">
    <source>
        <dbReference type="EMBL" id="KAK2955506.1"/>
    </source>
</evidence>
<feature type="coiled-coil region" evidence="1">
    <location>
        <begin position="223"/>
        <end position="262"/>
    </location>
</feature>
<organism evidence="3 4">
    <name type="scientific">Blattamonas nauphoetae</name>
    <dbReference type="NCBI Taxonomy" id="2049346"/>
    <lineage>
        <taxon>Eukaryota</taxon>
        <taxon>Metamonada</taxon>
        <taxon>Preaxostyla</taxon>
        <taxon>Oxymonadida</taxon>
        <taxon>Blattamonas</taxon>
    </lineage>
</organism>
<reference evidence="3 4" key="1">
    <citation type="journal article" date="2022" name="bioRxiv">
        <title>Genomics of Preaxostyla Flagellates Illuminates Evolutionary Transitions and the Path Towards Mitochondrial Loss.</title>
        <authorList>
            <person name="Novak L.V.F."/>
            <person name="Treitli S.C."/>
            <person name="Pyrih J."/>
            <person name="Halakuc P."/>
            <person name="Pipaliya S.V."/>
            <person name="Vacek V."/>
            <person name="Brzon O."/>
            <person name="Soukal P."/>
            <person name="Eme L."/>
            <person name="Dacks J.B."/>
            <person name="Karnkowska A."/>
            <person name="Elias M."/>
            <person name="Hampl V."/>
        </authorList>
    </citation>
    <scope>NUCLEOTIDE SEQUENCE [LARGE SCALE GENOMIC DNA]</scope>
    <source>
        <strain evidence="3">NAU3</strain>
        <tissue evidence="3">Gut</tissue>
    </source>
</reference>
<dbReference type="EMBL" id="JARBJD010000066">
    <property type="protein sequence ID" value="KAK2955506.1"/>
    <property type="molecule type" value="Genomic_DNA"/>
</dbReference>
<evidence type="ECO:0000313" key="4">
    <source>
        <dbReference type="Proteomes" id="UP001281761"/>
    </source>
</evidence>
<protein>
    <submittedName>
        <fullName evidence="3">Uncharacterized protein</fullName>
    </submittedName>
</protein>
<keyword evidence="4" id="KW-1185">Reference proteome</keyword>
<proteinExistence type="predicted"/>
<comment type="caution">
    <text evidence="3">The sequence shown here is derived from an EMBL/GenBank/DDBJ whole genome shotgun (WGS) entry which is preliminary data.</text>
</comment>
<keyword evidence="1" id="KW-0175">Coiled coil</keyword>
<feature type="region of interest" description="Disordered" evidence="2">
    <location>
        <begin position="148"/>
        <end position="174"/>
    </location>
</feature>
<feature type="coiled-coil region" evidence="1">
    <location>
        <begin position="23"/>
        <end position="73"/>
    </location>
</feature>
<evidence type="ECO:0000256" key="1">
    <source>
        <dbReference type="SAM" id="Coils"/>
    </source>
</evidence>
<accession>A0ABQ9XVJ6</accession>
<evidence type="ECO:0000256" key="2">
    <source>
        <dbReference type="SAM" id="MobiDB-lite"/>
    </source>
</evidence>
<sequence>MTLTMGGWTRDLAGRTQQRKLLAVRAQETEEEITQRVNEQRKQLQACHNKTLEKKYHNELLEASQKLDNTNEKGYMQLVPLTPLENEKTQKAKFGILIPKSLNLKRHNRSAKIERKLKIGKKMNQEAAILLQVLEGYMTNTFSHPYLNKKRKESKDKYKESIPPGNQFGGTSFGPDCKGKEDLKPLCPSSMRILSRSSHHRRERRRCCEQQAAIGDRASNTVLTEGTETLEELEHRMEAMQKKNIKAEVKEETREINKVADKLDAMYLQSQSFCHCKIQQITPGGGTVRGG</sequence>
<gene>
    <name evidence="3" type="ORF">BLNAU_9553</name>
</gene>
<name>A0ABQ9XVJ6_9EUKA</name>
<dbReference type="Proteomes" id="UP001281761">
    <property type="component" value="Unassembled WGS sequence"/>
</dbReference>